<feature type="transmembrane region" description="Helical" evidence="2">
    <location>
        <begin position="236"/>
        <end position="260"/>
    </location>
</feature>
<keyword evidence="2" id="KW-0812">Transmembrane</keyword>
<dbReference type="InterPro" id="IPR036259">
    <property type="entry name" value="MFS_trans_sf"/>
</dbReference>
<dbReference type="InterPro" id="IPR039672">
    <property type="entry name" value="MFS_2"/>
</dbReference>
<feature type="transmembrane region" description="Helical" evidence="2">
    <location>
        <begin position="167"/>
        <end position="194"/>
    </location>
</feature>
<accession>A0A0A9YZ31</accession>
<dbReference type="GO" id="GO:0008643">
    <property type="term" value="P:carbohydrate transport"/>
    <property type="evidence" value="ECO:0007669"/>
    <property type="project" value="InterPro"/>
</dbReference>
<dbReference type="GO" id="GO:0005886">
    <property type="term" value="C:plasma membrane"/>
    <property type="evidence" value="ECO:0007669"/>
    <property type="project" value="TreeGrafter"/>
</dbReference>
<feature type="transmembrane region" description="Helical" evidence="2">
    <location>
        <begin position="80"/>
        <end position="103"/>
    </location>
</feature>
<dbReference type="SUPFAM" id="SSF103473">
    <property type="entry name" value="MFS general substrate transporter"/>
    <property type="match status" value="1"/>
</dbReference>
<evidence type="ECO:0000256" key="1">
    <source>
        <dbReference type="ARBA" id="ARBA00008335"/>
    </source>
</evidence>
<keyword evidence="2" id="KW-0472">Membrane</keyword>
<dbReference type="PANTHER" id="PTHR11328:SF28">
    <property type="entry name" value="MAJOR FACILITATOR SUPERFAMILY DOMAIN-CONTAINING PROTEIN 12"/>
    <property type="match status" value="1"/>
</dbReference>
<sequence>VFGKSSDRMNESDIINFQIVVAAIVCIGLVTSIIFLIFVPEDPTKFRSHSMESSSHSQDSNAPSMHQPAVKILARFMLHYIGAIYLNVRLFVVAVQALLTLYLHESLKSHAYELATVPLVLNITTFVVSLLTGVLNELFGRKATFTFGTTFGLAACIWTYLGKGELYAHSLIYVVAIFYGSACALLQITALALIAEYIGEDINNGAFIYGYMSFLDKISGVTLALILAFHDVGCDRYFTCSVVGCCGCSSILATILLCALKTPVEPIFIHTEQYKDRSKGSLSDLKLLVKDSIQPVKPT</sequence>
<feature type="transmembrane region" description="Helical" evidence="2">
    <location>
        <begin position="15"/>
        <end position="39"/>
    </location>
</feature>
<evidence type="ECO:0000256" key="2">
    <source>
        <dbReference type="SAM" id="Phobius"/>
    </source>
</evidence>
<gene>
    <name evidence="3" type="primary">MFSD12_0</name>
    <name evidence="3" type="ORF">CM83_6391</name>
</gene>
<feature type="non-terminal residue" evidence="3">
    <location>
        <position position="1"/>
    </location>
</feature>
<feature type="transmembrane region" description="Helical" evidence="2">
    <location>
        <begin position="115"/>
        <end position="136"/>
    </location>
</feature>
<keyword evidence="2" id="KW-1133">Transmembrane helix</keyword>
<dbReference type="GO" id="GO:0015293">
    <property type="term" value="F:symporter activity"/>
    <property type="evidence" value="ECO:0007669"/>
    <property type="project" value="InterPro"/>
</dbReference>
<dbReference type="Gene3D" id="1.20.1250.20">
    <property type="entry name" value="MFS general substrate transporter like domains"/>
    <property type="match status" value="1"/>
</dbReference>
<dbReference type="PANTHER" id="PTHR11328">
    <property type="entry name" value="MAJOR FACILITATOR SUPERFAMILY DOMAIN-CONTAINING PROTEIN"/>
    <property type="match status" value="1"/>
</dbReference>
<feature type="transmembrane region" description="Helical" evidence="2">
    <location>
        <begin position="206"/>
        <end position="230"/>
    </location>
</feature>
<reference evidence="3" key="1">
    <citation type="journal article" date="2014" name="PLoS ONE">
        <title>Transcriptome-Based Identification of ABC Transporters in the Western Tarnished Plant Bug Lygus hesperus.</title>
        <authorList>
            <person name="Hull J.J."/>
            <person name="Chaney K."/>
            <person name="Geib S.M."/>
            <person name="Fabrick J.A."/>
            <person name="Brent C.S."/>
            <person name="Walsh D."/>
            <person name="Lavine L.C."/>
        </authorList>
    </citation>
    <scope>NUCLEOTIDE SEQUENCE</scope>
</reference>
<proteinExistence type="inferred from homology"/>
<dbReference type="AlphaFoldDB" id="A0A0A9YZ31"/>
<reference evidence="3" key="2">
    <citation type="submission" date="2014-07" db="EMBL/GenBank/DDBJ databases">
        <authorList>
            <person name="Hull J."/>
        </authorList>
    </citation>
    <scope>NUCLEOTIDE SEQUENCE</scope>
</reference>
<comment type="similarity">
    <text evidence="1">Belongs to the major facilitator superfamily.</text>
</comment>
<feature type="transmembrane region" description="Helical" evidence="2">
    <location>
        <begin position="143"/>
        <end position="161"/>
    </location>
</feature>
<protein>
    <submittedName>
        <fullName evidence="3">Major facilitator superfamily domain-containing protein 12</fullName>
    </submittedName>
</protein>
<evidence type="ECO:0000313" key="3">
    <source>
        <dbReference type="EMBL" id="JAG36353.1"/>
    </source>
</evidence>
<dbReference type="EMBL" id="GBHO01007251">
    <property type="protein sequence ID" value="JAG36353.1"/>
    <property type="molecule type" value="Transcribed_RNA"/>
</dbReference>
<name>A0A0A9YZ31_LYGHE</name>
<organism evidence="3">
    <name type="scientific">Lygus hesperus</name>
    <name type="common">Western plant bug</name>
    <dbReference type="NCBI Taxonomy" id="30085"/>
    <lineage>
        <taxon>Eukaryota</taxon>
        <taxon>Metazoa</taxon>
        <taxon>Ecdysozoa</taxon>
        <taxon>Arthropoda</taxon>
        <taxon>Hexapoda</taxon>
        <taxon>Insecta</taxon>
        <taxon>Pterygota</taxon>
        <taxon>Neoptera</taxon>
        <taxon>Paraneoptera</taxon>
        <taxon>Hemiptera</taxon>
        <taxon>Heteroptera</taxon>
        <taxon>Panheteroptera</taxon>
        <taxon>Cimicomorpha</taxon>
        <taxon>Miridae</taxon>
        <taxon>Mirini</taxon>
        <taxon>Lygus</taxon>
    </lineage>
</organism>